<dbReference type="Proteomes" id="UP000254893">
    <property type="component" value="Unassembled WGS sequence"/>
</dbReference>
<sequence length="203" mass="22335">MNKKLVLGAMSMLTASLLFSCNSENKQATQTSSEQTAAPATDPHAGQTAHTPAQAAPPMTKEIAKVLPADFTFYKLKSGISFGKVDLAKDKNSVFVLFDPGCSHCQHEATALSDNYDKIKGVNVYFVSMNDPALMASFFDTFGPKLNGKSNVELLYDRNQEFIQKFHVPSQFPANYVYGPDGQLKEHWEGDKNINEIIAAYTK</sequence>
<feature type="chain" id="PRO_5016888409" evidence="2">
    <location>
        <begin position="21"/>
        <end position="203"/>
    </location>
</feature>
<dbReference type="EMBL" id="UGYW01000002">
    <property type="protein sequence ID" value="SUJ01826.1"/>
    <property type="molecule type" value="Genomic_DNA"/>
</dbReference>
<evidence type="ECO:0000313" key="5">
    <source>
        <dbReference type="Proteomes" id="UP000254893"/>
    </source>
</evidence>
<dbReference type="PROSITE" id="PS51352">
    <property type="entry name" value="THIOREDOXIN_2"/>
    <property type="match status" value="1"/>
</dbReference>
<name>A0A380BIZ9_SPHSI</name>
<dbReference type="GO" id="GO:0016491">
    <property type="term" value="F:oxidoreductase activity"/>
    <property type="evidence" value="ECO:0007669"/>
    <property type="project" value="InterPro"/>
</dbReference>
<dbReference type="PROSITE" id="PS51257">
    <property type="entry name" value="PROKAR_LIPOPROTEIN"/>
    <property type="match status" value="1"/>
</dbReference>
<dbReference type="Pfam" id="PF00578">
    <property type="entry name" value="AhpC-TSA"/>
    <property type="match status" value="1"/>
</dbReference>
<feature type="compositionally biased region" description="Low complexity" evidence="1">
    <location>
        <begin position="44"/>
        <end position="57"/>
    </location>
</feature>
<dbReference type="SUPFAM" id="SSF52833">
    <property type="entry name" value="Thioredoxin-like"/>
    <property type="match status" value="1"/>
</dbReference>
<protein>
    <submittedName>
        <fullName evidence="4">AhpC/TSA family</fullName>
    </submittedName>
</protein>
<feature type="domain" description="Thioredoxin" evidence="3">
    <location>
        <begin position="45"/>
        <end position="203"/>
    </location>
</feature>
<dbReference type="InterPro" id="IPR000866">
    <property type="entry name" value="AhpC/TSA"/>
</dbReference>
<feature type="compositionally biased region" description="Polar residues" evidence="1">
    <location>
        <begin position="28"/>
        <end position="38"/>
    </location>
</feature>
<evidence type="ECO:0000313" key="4">
    <source>
        <dbReference type="EMBL" id="SUJ01826.1"/>
    </source>
</evidence>
<evidence type="ECO:0000256" key="1">
    <source>
        <dbReference type="SAM" id="MobiDB-lite"/>
    </source>
</evidence>
<accession>A0A380BIZ9</accession>
<gene>
    <name evidence="4" type="ORF">NCTC11388_00878</name>
</gene>
<evidence type="ECO:0000256" key="2">
    <source>
        <dbReference type="SAM" id="SignalP"/>
    </source>
</evidence>
<feature type="signal peptide" evidence="2">
    <location>
        <begin position="1"/>
        <end position="20"/>
    </location>
</feature>
<feature type="region of interest" description="Disordered" evidence="1">
    <location>
        <begin position="28"/>
        <end position="58"/>
    </location>
</feature>
<reference evidence="4 5" key="1">
    <citation type="submission" date="2018-06" db="EMBL/GenBank/DDBJ databases">
        <authorList>
            <consortium name="Pathogen Informatics"/>
            <person name="Doyle S."/>
        </authorList>
    </citation>
    <scope>NUCLEOTIDE SEQUENCE [LARGE SCALE GENOMIC DNA]</scope>
    <source>
        <strain evidence="4 5">NCTC11388</strain>
    </source>
</reference>
<dbReference type="InterPro" id="IPR013766">
    <property type="entry name" value="Thioredoxin_domain"/>
</dbReference>
<dbReference type="AlphaFoldDB" id="A0A380BIZ9"/>
<dbReference type="Gene3D" id="3.40.30.10">
    <property type="entry name" value="Glutaredoxin"/>
    <property type="match status" value="1"/>
</dbReference>
<proteinExistence type="predicted"/>
<evidence type="ECO:0000259" key="3">
    <source>
        <dbReference type="PROSITE" id="PS51352"/>
    </source>
</evidence>
<keyword evidence="2" id="KW-0732">Signal</keyword>
<dbReference type="InterPro" id="IPR036249">
    <property type="entry name" value="Thioredoxin-like_sf"/>
</dbReference>
<dbReference type="GO" id="GO:0016209">
    <property type="term" value="F:antioxidant activity"/>
    <property type="evidence" value="ECO:0007669"/>
    <property type="project" value="InterPro"/>
</dbReference>
<organism evidence="4 5">
    <name type="scientific">Sphingobacterium spiritivorum</name>
    <name type="common">Flavobacterium spiritivorum</name>
    <dbReference type="NCBI Taxonomy" id="258"/>
    <lineage>
        <taxon>Bacteria</taxon>
        <taxon>Pseudomonadati</taxon>
        <taxon>Bacteroidota</taxon>
        <taxon>Sphingobacteriia</taxon>
        <taxon>Sphingobacteriales</taxon>
        <taxon>Sphingobacteriaceae</taxon>
        <taxon>Sphingobacterium</taxon>
    </lineage>
</organism>
<dbReference type="RefSeq" id="WP_115169254.1">
    <property type="nucleotide sequence ID" value="NZ_UGYW01000002.1"/>
</dbReference>